<dbReference type="SUPFAM" id="SSF69360">
    <property type="entry name" value="Cell wall binding repeat"/>
    <property type="match status" value="1"/>
</dbReference>
<evidence type="ECO:0000313" key="1">
    <source>
        <dbReference type="EMBL" id="SKC95158.1"/>
    </source>
</evidence>
<dbReference type="Proteomes" id="UP000190166">
    <property type="component" value="Unassembled WGS sequence"/>
</dbReference>
<evidence type="ECO:0000313" key="2">
    <source>
        <dbReference type="Proteomes" id="UP000190166"/>
    </source>
</evidence>
<dbReference type="PANTHER" id="PTHR37841">
    <property type="entry name" value="GLR2918 PROTEIN"/>
    <property type="match status" value="1"/>
</dbReference>
<dbReference type="RefSeq" id="WP_079467608.1">
    <property type="nucleotide sequence ID" value="NZ_FUZZ01000001.1"/>
</dbReference>
<dbReference type="AlphaFoldDB" id="A0A1T5N540"/>
<reference evidence="1 2" key="1">
    <citation type="submission" date="2017-02" db="EMBL/GenBank/DDBJ databases">
        <authorList>
            <person name="Peterson S.W."/>
        </authorList>
    </citation>
    <scope>NUCLEOTIDE SEQUENCE [LARGE SCALE GENOMIC DNA]</scope>
    <source>
        <strain evidence="1 2">DSM 18108</strain>
    </source>
</reference>
<accession>A0A1T5N540</accession>
<protein>
    <submittedName>
        <fullName evidence="1">WG containing repeat-containing protein</fullName>
    </submittedName>
</protein>
<dbReference type="PANTHER" id="PTHR37841:SF1">
    <property type="entry name" value="DUF3298 DOMAIN-CONTAINING PROTEIN"/>
    <property type="match status" value="1"/>
</dbReference>
<keyword evidence="2" id="KW-1185">Reference proteome</keyword>
<dbReference type="STRING" id="393003.SAMN05660461_0259"/>
<gene>
    <name evidence="1" type="ORF">SAMN05660461_0259</name>
</gene>
<sequence length="605" mass="69212">MSHRAYIYNISTPSAMQHTDVMVMEWGYEVPLLLQPLLIDSGFVAGNIYNTHTDPENFGLYYNAENGIKNIKRFYNFIESHQSELIDDAAQFSIAKEKLFQYLDKLSQPYFHVDAWDVFNMSDESHQNQASELLAVIAHNNTVINRAIDADDISLLATSAFAGEVLSGLPDFRTLLNYPGFDYGLEHIYDQEITEEADIFEENGLWGLKDKKGAILVEPFYDEFYGFNEDEDIAVVLKDGRYGYIHKSGKIIVHPVYTDAYDFTGGYAVVNVDGKYGLIQPNGNVKLPPHYDDLSSLMPLGSYWTAKLNGKYGVINASGEVVLPFDYEHEIKDSEDETFYVIAEEGEDSHLIFSDQFVLLGRFDPAFVKRRSIYHCGNFSEEVFIFEILKHQHQSHNILLSSTGEVLLAGYTAIIESWGYAFLVSKNDKQGLFKYPQGLVLDFNFDLIEDLRPITDEPITSIIKELPKRLEHVSFNFCKVTANKQTGLFFTTGDFSKWILLPEYSEMKYLKSQYIALRKDSGWAVFCIDGNQHTDFEFEELINLISYTGIAYGIKGDDVFAIMEEEILPADKMHLLDYVEANGEYGYYYFSKEVQKKLQAYIDKE</sequence>
<proteinExistence type="predicted"/>
<organism evidence="1 2">
    <name type="scientific">Chitinophaga ginsengisegetis</name>
    <dbReference type="NCBI Taxonomy" id="393003"/>
    <lineage>
        <taxon>Bacteria</taxon>
        <taxon>Pseudomonadati</taxon>
        <taxon>Bacteroidota</taxon>
        <taxon>Chitinophagia</taxon>
        <taxon>Chitinophagales</taxon>
        <taxon>Chitinophagaceae</taxon>
        <taxon>Chitinophaga</taxon>
    </lineage>
</organism>
<name>A0A1T5N540_9BACT</name>
<dbReference type="Pfam" id="PF14903">
    <property type="entry name" value="WG_beta_rep"/>
    <property type="match status" value="2"/>
</dbReference>
<dbReference type="EMBL" id="FUZZ01000001">
    <property type="protein sequence ID" value="SKC95158.1"/>
    <property type="molecule type" value="Genomic_DNA"/>
</dbReference>
<dbReference type="InterPro" id="IPR032774">
    <property type="entry name" value="WG_beta_rep"/>
</dbReference>